<dbReference type="Pfam" id="PF18003">
    <property type="entry name" value="DUF3823_C"/>
    <property type="match status" value="1"/>
</dbReference>
<dbReference type="OrthoDB" id="642123at2"/>
<evidence type="ECO:0000259" key="1">
    <source>
        <dbReference type="Pfam" id="PF18003"/>
    </source>
</evidence>
<name>A0A368JKM5_9BACT</name>
<sequence>MKSIKRIFLLPIFFGAMISGCKNWDNFVAPDAGIYGKVTDAENGQPLEIRQPGGGTVRFIQWDKVKYPNPGTTDIELKANGEFSATQFFAGTYKALPRDGAFLYQPGDSATVDLGNGDRKEVNFKVTPFYRLTASVTDSTFTYTITKPAANTTTKISQIIFMINDYAKVDESISSNTSGYFINLWRQDIAGSVTDASLLGTPRTFTFKWADTHLPKGEYYFRVGVRTTAVAKYNYSPVVKATVR</sequence>
<feature type="domain" description="DUF3823" evidence="1">
    <location>
        <begin position="140"/>
        <end position="240"/>
    </location>
</feature>
<reference evidence="2 3" key="1">
    <citation type="submission" date="2018-07" db="EMBL/GenBank/DDBJ databases">
        <title>Genome analysis of Larkinella rosea.</title>
        <authorList>
            <person name="Zhou Z."/>
            <person name="Wang G."/>
        </authorList>
    </citation>
    <scope>NUCLEOTIDE SEQUENCE [LARGE SCALE GENOMIC DNA]</scope>
    <source>
        <strain evidence="3">zzj9</strain>
    </source>
</reference>
<keyword evidence="3" id="KW-1185">Reference proteome</keyword>
<evidence type="ECO:0000313" key="2">
    <source>
        <dbReference type="EMBL" id="RCR67845.1"/>
    </source>
</evidence>
<evidence type="ECO:0000313" key="3">
    <source>
        <dbReference type="Proteomes" id="UP000253383"/>
    </source>
</evidence>
<gene>
    <name evidence="2" type="ORF">DUE52_19140</name>
</gene>
<accession>A0A368JKM5</accession>
<dbReference type="PROSITE" id="PS51257">
    <property type="entry name" value="PROKAR_LIPOPROTEIN"/>
    <property type="match status" value="1"/>
</dbReference>
<dbReference type="Gene3D" id="2.60.40.2060">
    <property type="match status" value="1"/>
</dbReference>
<protein>
    <submittedName>
        <fullName evidence="2">DUF3823 domain-containing protein</fullName>
    </submittedName>
</protein>
<dbReference type="Proteomes" id="UP000253383">
    <property type="component" value="Unassembled WGS sequence"/>
</dbReference>
<dbReference type="EMBL" id="QOWE01000016">
    <property type="protein sequence ID" value="RCR67845.1"/>
    <property type="molecule type" value="Genomic_DNA"/>
</dbReference>
<proteinExistence type="predicted"/>
<dbReference type="Gene3D" id="2.60.40.1120">
    <property type="entry name" value="Carboxypeptidase-like, regulatory domain"/>
    <property type="match status" value="1"/>
</dbReference>
<dbReference type="InterPro" id="IPR041186">
    <property type="entry name" value="DUF3823_C"/>
</dbReference>
<organism evidence="2 3">
    <name type="scientific">Larkinella punicea</name>
    <dbReference type="NCBI Taxonomy" id="2315727"/>
    <lineage>
        <taxon>Bacteria</taxon>
        <taxon>Pseudomonadati</taxon>
        <taxon>Bacteroidota</taxon>
        <taxon>Cytophagia</taxon>
        <taxon>Cytophagales</taxon>
        <taxon>Spirosomataceae</taxon>
        <taxon>Larkinella</taxon>
    </lineage>
</organism>
<dbReference type="RefSeq" id="WP_114407650.1">
    <property type="nucleotide sequence ID" value="NZ_QOWE01000016.1"/>
</dbReference>
<comment type="caution">
    <text evidence="2">The sequence shown here is derived from an EMBL/GenBank/DDBJ whole genome shotgun (WGS) entry which is preliminary data.</text>
</comment>
<dbReference type="AlphaFoldDB" id="A0A368JKM5"/>